<evidence type="ECO:0000313" key="1">
    <source>
        <dbReference type="EMBL" id="GBM27286.1"/>
    </source>
</evidence>
<dbReference type="AlphaFoldDB" id="A0A4Y2EG96"/>
<dbReference type="Proteomes" id="UP000499080">
    <property type="component" value="Unassembled WGS sequence"/>
</dbReference>
<accession>A0A4Y2EG96</accession>
<gene>
    <name evidence="1" type="ORF">AVEN_208445_1</name>
</gene>
<reference evidence="1 2" key="1">
    <citation type="journal article" date="2019" name="Sci. Rep.">
        <title>Orb-weaving spider Araneus ventricosus genome elucidates the spidroin gene catalogue.</title>
        <authorList>
            <person name="Kono N."/>
            <person name="Nakamura H."/>
            <person name="Ohtoshi R."/>
            <person name="Moran D.A.P."/>
            <person name="Shinohara A."/>
            <person name="Yoshida Y."/>
            <person name="Fujiwara M."/>
            <person name="Mori M."/>
            <person name="Tomita M."/>
            <person name="Arakawa K."/>
        </authorList>
    </citation>
    <scope>NUCLEOTIDE SEQUENCE [LARGE SCALE GENOMIC DNA]</scope>
</reference>
<comment type="caution">
    <text evidence="1">The sequence shown here is derived from an EMBL/GenBank/DDBJ whole genome shotgun (WGS) entry which is preliminary data.</text>
</comment>
<dbReference type="EMBL" id="BGPR01000580">
    <property type="protein sequence ID" value="GBM27286.1"/>
    <property type="molecule type" value="Genomic_DNA"/>
</dbReference>
<name>A0A4Y2EG96_ARAVE</name>
<protein>
    <submittedName>
        <fullName evidence="1">Uncharacterized protein</fullName>
    </submittedName>
</protein>
<proteinExistence type="predicted"/>
<evidence type="ECO:0000313" key="2">
    <source>
        <dbReference type="Proteomes" id="UP000499080"/>
    </source>
</evidence>
<organism evidence="1 2">
    <name type="scientific">Araneus ventricosus</name>
    <name type="common">Orbweaver spider</name>
    <name type="synonym">Epeira ventricosa</name>
    <dbReference type="NCBI Taxonomy" id="182803"/>
    <lineage>
        <taxon>Eukaryota</taxon>
        <taxon>Metazoa</taxon>
        <taxon>Ecdysozoa</taxon>
        <taxon>Arthropoda</taxon>
        <taxon>Chelicerata</taxon>
        <taxon>Arachnida</taxon>
        <taxon>Araneae</taxon>
        <taxon>Araneomorphae</taxon>
        <taxon>Entelegynae</taxon>
        <taxon>Araneoidea</taxon>
        <taxon>Araneidae</taxon>
        <taxon>Araneus</taxon>
    </lineage>
</organism>
<keyword evidence="2" id="KW-1185">Reference proteome</keyword>
<sequence>MFPSQGSAKGPTRKSSTQEVRTCWTRGFHCGPPRSLTEINSSHHLLKNFLQKILEIGASFPNEHCVQKGPTGPGSLAHLFLHQPRPSLSHFYYYIADDY</sequence>